<comment type="caution">
    <text evidence="2">The sequence shown here is derived from an EMBL/GenBank/DDBJ whole genome shotgun (WGS) entry which is preliminary data.</text>
</comment>
<proteinExistence type="predicted"/>
<dbReference type="AlphaFoldDB" id="A0A366Y0K3"/>
<keyword evidence="1" id="KW-0472">Membrane</keyword>
<reference evidence="2 3" key="1">
    <citation type="submission" date="2018-07" db="EMBL/GenBank/DDBJ databases">
        <title>Lottiidibacillus patelloidae gen. nov., sp. nov., isolated from the intestinal tract of a marine limpet and the reclassification of B. taeanensis BH030017T, B. algicola KMM 3737T and B. hwajinpoensis SW-72T as genus Lottiidibacillus.</title>
        <authorList>
            <person name="Liu R."/>
            <person name="Huang Z."/>
        </authorList>
    </citation>
    <scope>NUCLEOTIDE SEQUENCE [LARGE SCALE GENOMIC DNA]</scope>
    <source>
        <strain evidence="2 3">BH030017</strain>
    </source>
</reference>
<evidence type="ECO:0000313" key="3">
    <source>
        <dbReference type="Proteomes" id="UP000253314"/>
    </source>
</evidence>
<evidence type="ECO:0000256" key="1">
    <source>
        <dbReference type="SAM" id="Phobius"/>
    </source>
</evidence>
<dbReference type="RefSeq" id="WP_113805021.1">
    <property type="nucleotide sequence ID" value="NZ_QOCW01000004.1"/>
</dbReference>
<keyword evidence="1" id="KW-0812">Transmembrane</keyword>
<sequence>MGLAIIFGLVTLLAVFGVFRELRKKNMFAVTFAVLTVAVFGWFTVMTVIDVIFGGGGSGGH</sequence>
<keyword evidence="3" id="KW-1185">Reference proteome</keyword>
<dbReference type="InterPro" id="IPR024490">
    <property type="entry name" value="DUF2759"/>
</dbReference>
<dbReference type="EMBL" id="QOCW01000004">
    <property type="protein sequence ID" value="RBW70569.1"/>
    <property type="molecule type" value="Genomic_DNA"/>
</dbReference>
<keyword evidence="1" id="KW-1133">Transmembrane helix</keyword>
<feature type="transmembrane region" description="Helical" evidence="1">
    <location>
        <begin position="27"/>
        <end position="53"/>
    </location>
</feature>
<evidence type="ECO:0000313" key="2">
    <source>
        <dbReference type="EMBL" id="RBW70569.1"/>
    </source>
</evidence>
<organism evidence="2 3">
    <name type="scientific">Bacillus taeanensis</name>
    <dbReference type="NCBI Taxonomy" id="273032"/>
    <lineage>
        <taxon>Bacteria</taxon>
        <taxon>Bacillati</taxon>
        <taxon>Bacillota</taxon>
        <taxon>Bacilli</taxon>
        <taxon>Bacillales</taxon>
        <taxon>Bacillaceae</taxon>
        <taxon>Bacillus</taxon>
    </lineage>
</organism>
<dbReference type="Proteomes" id="UP000253314">
    <property type="component" value="Unassembled WGS sequence"/>
</dbReference>
<protein>
    <submittedName>
        <fullName evidence="2">DUF2759 domain-containing protein</fullName>
    </submittedName>
</protein>
<dbReference type="Pfam" id="PF10958">
    <property type="entry name" value="DUF2759"/>
    <property type="match status" value="1"/>
</dbReference>
<accession>A0A366Y0K3</accession>
<gene>
    <name evidence="2" type="ORF">DS031_06005</name>
</gene>
<name>A0A366Y0K3_9BACI</name>